<protein>
    <submittedName>
        <fullName evidence="1">Uncharacterized protein</fullName>
    </submittedName>
</protein>
<evidence type="ECO:0000313" key="1">
    <source>
        <dbReference type="EMBL" id="KAJ1218405.1"/>
    </source>
</evidence>
<sequence>MGPLEAASPRPCSLLATRSRNVEEGLKVLSQRCPSMRRAEAALRAECRGGLALHARLSRGKAAVIKSNEIMPQSQGLQHYRHLQKNGFSAHEHFCGLLAIRCHVEEIAQVAGAAELNKRAFRVELFMCVLLPQKDPSA</sequence>
<dbReference type="AlphaFoldDB" id="A0AAV7WWV0"/>
<name>A0AAV7WWV0_PLEWA</name>
<evidence type="ECO:0000313" key="2">
    <source>
        <dbReference type="Proteomes" id="UP001066276"/>
    </source>
</evidence>
<comment type="caution">
    <text evidence="1">The sequence shown here is derived from an EMBL/GenBank/DDBJ whole genome shotgun (WGS) entry which is preliminary data.</text>
</comment>
<gene>
    <name evidence="1" type="ORF">NDU88_005985</name>
</gene>
<accession>A0AAV7WWV0</accession>
<dbReference type="EMBL" id="JANPWB010000001">
    <property type="protein sequence ID" value="KAJ1218405.1"/>
    <property type="molecule type" value="Genomic_DNA"/>
</dbReference>
<proteinExistence type="predicted"/>
<keyword evidence="2" id="KW-1185">Reference proteome</keyword>
<organism evidence="1 2">
    <name type="scientific">Pleurodeles waltl</name>
    <name type="common">Iberian ribbed newt</name>
    <dbReference type="NCBI Taxonomy" id="8319"/>
    <lineage>
        <taxon>Eukaryota</taxon>
        <taxon>Metazoa</taxon>
        <taxon>Chordata</taxon>
        <taxon>Craniata</taxon>
        <taxon>Vertebrata</taxon>
        <taxon>Euteleostomi</taxon>
        <taxon>Amphibia</taxon>
        <taxon>Batrachia</taxon>
        <taxon>Caudata</taxon>
        <taxon>Salamandroidea</taxon>
        <taxon>Salamandridae</taxon>
        <taxon>Pleurodelinae</taxon>
        <taxon>Pleurodeles</taxon>
    </lineage>
</organism>
<dbReference type="Proteomes" id="UP001066276">
    <property type="component" value="Chromosome 1_1"/>
</dbReference>
<reference evidence="1" key="1">
    <citation type="journal article" date="2022" name="bioRxiv">
        <title>Sequencing and chromosome-scale assembly of the giantPleurodeles waltlgenome.</title>
        <authorList>
            <person name="Brown T."/>
            <person name="Elewa A."/>
            <person name="Iarovenko S."/>
            <person name="Subramanian E."/>
            <person name="Araus A.J."/>
            <person name="Petzold A."/>
            <person name="Susuki M."/>
            <person name="Suzuki K.-i.T."/>
            <person name="Hayashi T."/>
            <person name="Toyoda A."/>
            <person name="Oliveira C."/>
            <person name="Osipova E."/>
            <person name="Leigh N.D."/>
            <person name="Simon A."/>
            <person name="Yun M.H."/>
        </authorList>
    </citation>
    <scope>NUCLEOTIDE SEQUENCE</scope>
    <source>
        <strain evidence="1">20211129_DDA</strain>
        <tissue evidence="1">Liver</tissue>
    </source>
</reference>